<dbReference type="Proteomes" id="UP000078559">
    <property type="component" value="Chromosome 10"/>
</dbReference>
<proteinExistence type="predicted"/>
<dbReference type="EMBL" id="CM003107">
    <property type="protein sequence ID" value="KUI73445.1"/>
    <property type="molecule type" value="Genomic_DNA"/>
</dbReference>
<keyword evidence="3" id="KW-1185">Reference proteome</keyword>
<gene>
    <name evidence="2" type="ORF">VM1G_08951</name>
</gene>
<evidence type="ECO:0000259" key="1">
    <source>
        <dbReference type="Pfam" id="PF24809"/>
    </source>
</evidence>
<organism evidence="2 3">
    <name type="scientific">Cytospora mali</name>
    <name type="common">Apple Valsa canker fungus</name>
    <name type="synonym">Valsa mali</name>
    <dbReference type="NCBI Taxonomy" id="578113"/>
    <lineage>
        <taxon>Eukaryota</taxon>
        <taxon>Fungi</taxon>
        <taxon>Dikarya</taxon>
        <taxon>Ascomycota</taxon>
        <taxon>Pezizomycotina</taxon>
        <taxon>Sordariomycetes</taxon>
        <taxon>Sordariomycetidae</taxon>
        <taxon>Diaporthales</taxon>
        <taxon>Cytosporaceae</taxon>
        <taxon>Cytospora</taxon>
    </lineage>
</organism>
<evidence type="ECO:0000313" key="3">
    <source>
        <dbReference type="Proteomes" id="UP000078559"/>
    </source>
</evidence>
<name>A0A194WBF2_CYTMA</name>
<accession>A0A194WBF2</accession>
<evidence type="ECO:0000313" key="2">
    <source>
        <dbReference type="EMBL" id="KUI73445.1"/>
    </source>
</evidence>
<feature type="domain" description="DUF7708" evidence="1">
    <location>
        <begin position="121"/>
        <end position="257"/>
    </location>
</feature>
<sequence length="758" mass="86213">MVSSPIITTNLPVRRPFTPFSLYDPPSSALSSRSNSWAVKDELFRRFAEPASKTEREETDKNIKSAVDAYQDALIYLRQILKSEDLNSIISPSSTVTELHRVAIGIQKAQDNVLDRRKIALFVDVLDHFSGVFDVLSQCDFGYMTLIWGSLKFVLMIAKSHYETLYKFTDMMIEIGTNLARIELYRHIFPTARMLQLVSQLYAAVVEFLQGFILYLKQKSYVRVLGNLTKPFDIQFGRLVARIESLEQTIEKDAYAGAILMQVSQTQSIARHRVDLSVRRTYNDSCLSEVPDNCVSPYLLDLKKVLFQGFEIEASYHEELATTFKMTSSPAWARWLSIEQQYVPSKFSHKTTIVQAECDAPDAATCLQWVQQARAESPHIVSVFLLWARGMTAQSAIASLVFQMVQQRPTVLQRADLTTMSFAAANASLPKLWDVFLSLVRHLGGLMVYVSIGSVGQEEFDVVAKFVQLCQEWKGPPINVVIIHPFDEKFVHTANCVDLDDKYDVHPSLTTTDALHHVVLLELEVQEDLSETVQMVLWEALWREVRYAVIGIAVTQTVDEIRQCARDLAQEGGCEEVTTSLWTSTVDKWTEIERNFHMMREQIQRHLNVVDIHLPCQVRTRLEHMVSAAAGTRLSARERKRITKVLRDGEPKPLDDGERDEIWMRIQDDIKPATMDTYNLHIRPLMKSIFDVYLEDPPETEGDARRAVSQLFKPAFGWNGTWRMAFLDDQGPIVDRMVAAIDCGFGDVLNAIIAEIGV</sequence>
<dbReference type="OrthoDB" id="61900at2759"/>
<dbReference type="Pfam" id="PF24809">
    <property type="entry name" value="DUF7708"/>
    <property type="match status" value="1"/>
</dbReference>
<reference evidence="2" key="1">
    <citation type="submission" date="2014-12" db="EMBL/GenBank/DDBJ databases">
        <title>Genome Sequence of Valsa Canker Pathogens Uncovers a Specific Adaption of Colonization on Woody Bark.</title>
        <authorList>
            <person name="Yin Z."/>
            <person name="Liu H."/>
            <person name="Gao X."/>
            <person name="Li Z."/>
            <person name="Song N."/>
            <person name="Ke X."/>
            <person name="Dai Q."/>
            <person name="Wu Y."/>
            <person name="Sun Y."/>
            <person name="Xu J.-R."/>
            <person name="Kang Z.K."/>
            <person name="Wang L."/>
            <person name="Huang L."/>
        </authorList>
    </citation>
    <scope>NUCLEOTIDE SEQUENCE [LARGE SCALE GENOMIC DNA]</scope>
    <source>
        <strain evidence="2">03-8</strain>
    </source>
</reference>
<protein>
    <recommendedName>
        <fullName evidence="1">DUF7708 domain-containing protein</fullName>
    </recommendedName>
</protein>
<dbReference type="InterPro" id="IPR056125">
    <property type="entry name" value="DUF7708"/>
</dbReference>
<dbReference type="AlphaFoldDB" id="A0A194WBF2"/>